<name>A0A7G2DCX1_9EURY</name>
<dbReference type="AlphaFoldDB" id="A0A7G2DCX1"/>
<gene>
    <name evidence="1" type="ORF">TIRI35C_1688</name>
</gene>
<evidence type="ECO:0000313" key="2">
    <source>
        <dbReference type="Proteomes" id="UP000516304"/>
    </source>
</evidence>
<dbReference type="EMBL" id="LR881183">
    <property type="protein sequence ID" value="CAD5244842.1"/>
    <property type="molecule type" value="Genomic_DNA"/>
</dbReference>
<protein>
    <submittedName>
        <fullName evidence="1">Uncharacterized protein</fullName>
    </submittedName>
</protein>
<dbReference type="Proteomes" id="UP000516304">
    <property type="component" value="Chromosome TIRI35C"/>
</dbReference>
<reference evidence="1 2" key="1">
    <citation type="submission" date="2020-09" db="EMBL/GenBank/DDBJ databases">
        <authorList>
            <person name="Courtine D."/>
        </authorList>
    </citation>
    <scope>NUCLEOTIDE SEQUENCE [LARGE SCALE GENOMIC DNA]</scope>
    <source>
        <strain evidence="1 2">IRI35c</strain>
    </source>
</reference>
<accession>A0A7G2DCX1</accession>
<keyword evidence="2" id="KW-1185">Reference proteome</keyword>
<proteinExistence type="predicted"/>
<organism evidence="1 2">
    <name type="scientific">Thermococcus camini</name>
    <dbReference type="NCBI Taxonomy" id="2016373"/>
    <lineage>
        <taxon>Archaea</taxon>
        <taxon>Methanobacteriati</taxon>
        <taxon>Methanobacteriota</taxon>
        <taxon>Thermococci</taxon>
        <taxon>Thermococcales</taxon>
        <taxon>Thermococcaceae</taxon>
        <taxon>Thermococcus</taxon>
    </lineage>
</organism>
<evidence type="ECO:0000313" key="1">
    <source>
        <dbReference type="EMBL" id="CAD5244842.1"/>
    </source>
</evidence>
<dbReference type="KEGG" id="tcq:TIRI35C_1688"/>
<sequence>MIELLLQKLADSFSDYLASVGVYPLSNELIHSVDKSLGKLYTDDPHFGHPCTTQFSKPLK</sequence>